<sequence length="71" mass="7738">MDVHIGELASTVRAVDGESILTPRLLERIVDATVARLEERRRAGRDADADRATRTGLATPPWLDDDPGSRG</sequence>
<evidence type="ECO:0000256" key="1">
    <source>
        <dbReference type="SAM" id="MobiDB-lite"/>
    </source>
</evidence>
<reference evidence="2 3" key="1">
    <citation type="submission" date="2024-10" db="EMBL/GenBank/DDBJ databases">
        <title>The Natural Products Discovery Center: Release of the First 8490 Sequenced Strains for Exploring Actinobacteria Biosynthetic Diversity.</title>
        <authorList>
            <person name="Kalkreuter E."/>
            <person name="Kautsar S.A."/>
            <person name="Yang D."/>
            <person name="Bader C.D."/>
            <person name="Teijaro C.N."/>
            <person name="Fluegel L."/>
            <person name="Davis C.M."/>
            <person name="Simpson J.R."/>
            <person name="Lauterbach L."/>
            <person name="Steele A.D."/>
            <person name="Gui C."/>
            <person name="Meng S."/>
            <person name="Li G."/>
            <person name="Viehrig K."/>
            <person name="Ye F."/>
            <person name="Su P."/>
            <person name="Kiefer A.F."/>
            <person name="Nichols A."/>
            <person name="Cepeda A.J."/>
            <person name="Yan W."/>
            <person name="Fan B."/>
            <person name="Jiang Y."/>
            <person name="Adhikari A."/>
            <person name="Zheng C.-J."/>
            <person name="Schuster L."/>
            <person name="Cowan T.M."/>
            <person name="Smanski M.J."/>
            <person name="Chevrette M.G."/>
            <person name="De Carvalho L.P.S."/>
            <person name="Shen B."/>
        </authorList>
    </citation>
    <scope>NUCLEOTIDE SEQUENCE [LARGE SCALE GENOMIC DNA]</scope>
    <source>
        <strain evidence="2 3">NPDC000087</strain>
    </source>
</reference>
<evidence type="ECO:0000313" key="3">
    <source>
        <dbReference type="Proteomes" id="UP001602245"/>
    </source>
</evidence>
<feature type="region of interest" description="Disordered" evidence="1">
    <location>
        <begin position="40"/>
        <end position="71"/>
    </location>
</feature>
<evidence type="ECO:0000313" key="2">
    <source>
        <dbReference type="EMBL" id="MFF5289005.1"/>
    </source>
</evidence>
<proteinExistence type="predicted"/>
<name>A0ABW6W9K0_9ACTN</name>
<feature type="compositionally biased region" description="Basic and acidic residues" evidence="1">
    <location>
        <begin position="40"/>
        <end position="53"/>
    </location>
</feature>
<protein>
    <submittedName>
        <fullName evidence="2">Uncharacterized protein</fullName>
    </submittedName>
</protein>
<organism evidence="2 3">
    <name type="scientific">Paractinoplanes globisporus</name>
    <dbReference type="NCBI Taxonomy" id="113565"/>
    <lineage>
        <taxon>Bacteria</taxon>
        <taxon>Bacillati</taxon>
        <taxon>Actinomycetota</taxon>
        <taxon>Actinomycetes</taxon>
        <taxon>Micromonosporales</taxon>
        <taxon>Micromonosporaceae</taxon>
        <taxon>Paractinoplanes</taxon>
    </lineage>
</organism>
<gene>
    <name evidence="2" type="ORF">ACFY35_06185</name>
</gene>
<dbReference type="Proteomes" id="UP001602245">
    <property type="component" value="Unassembled WGS sequence"/>
</dbReference>
<comment type="caution">
    <text evidence="2">The sequence shown here is derived from an EMBL/GenBank/DDBJ whole genome shotgun (WGS) entry which is preliminary data.</text>
</comment>
<keyword evidence="3" id="KW-1185">Reference proteome</keyword>
<dbReference type="RefSeq" id="WP_020509352.1">
    <property type="nucleotide sequence ID" value="NZ_JBIAZU010000001.1"/>
</dbReference>
<accession>A0ABW6W9K0</accession>
<dbReference type="EMBL" id="JBIAZU010000001">
    <property type="protein sequence ID" value="MFF5289005.1"/>
    <property type="molecule type" value="Genomic_DNA"/>
</dbReference>